<reference evidence="1 2" key="1">
    <citation type="submission" date="2014-10" db="EMBL/GenBank/DDBJ databases">
        <title>Genome sequence of Ponticoccus sp. strain UMTAT08 isolated from clonal culture of toxic dinoflagellate Alexandrium tamiyavanichii.</title>
        <authorList>
            <person name="Gan H.Y."/>
            <person name="Muhd D.-D."/>
            <person name="Mohd Noor M.E."/>
            <person name="Yeong Y.S."/>
            <person name="Usup G."/>
        </authorList>
    </citation>
    <scope>NUCLEOTIDE SEQUENCE [LARGE SCALE GENOMIC DNA]</scope>
    <source>
        <strain evidence="1 2">UMTAT08</strain>
    </source>
</reference>
<dbReference type="OrthoDB" id="9995524at2"/>
<accession>A0A0B3RT78</accession>
<proteinExistence type="predicted"/>
<keyword evidence="2" id="KW-1185">Reference proteome</keyword>
<dbReference type="AlphaFoldDB" id="A0A0B3RT78"/>
<sequence>MSPALTEGANALWYARAVLADIASQDTATVIEACRLVERQGTDPMERKDAHALRATLEGEAA</sequence>
<dbReference type="EMBL" id="JSUQ01000019">
    <property type="protein sequence ID" value="KHQ51227.1"/>
    <property type="molecule type" value="Genomic_DNA"/>
</dbReference>
<comment type="caution">
    <text evidence="1">The sequence shown here is derived from an EMBL/GenBank/DDBJ whole genome shotgun (WGS) entry which is preliminary data.</text>
</comment>
<gene>
    <name evidence="1" type="ORF">OA50_04260</name>
</gene>
<evidence type="ECO:0000313" key="1">
    <source>
        <dbReference type="EMBL" id="KHQ51227.1"/>
    </source>
</evidence>
<dbReference type="Proteomes" id="UP000030960">
    <property type="component" value="Unassembled WGS sequence"/>
</dbReference>
<name>A0A0B3RT78_9RHOB</name>
<organism evidence="1 2">
    <name type="scientific">Mameliella alba</name>
    <dbReference type="NCBI Taxonomy" id="561184"/>
    <lineage>
        <taxon>Bacteria</taxon>
        <taxon>Pseudomonadati</taxon>
        <taxon>Pseudomonadota</taxon>
        <taxon>Alphaproteobacteria</taxon>
        <taxon>Rhodobacterales</taxon>
        <taxon>Roseobacteraceae</taxon>
        <taxon>Mameliella</taxon>
    </lineage>
</organism>
<evidence type="ECO:0000313" key="2">
    <source>
        <dbReference type="Proteomes" id="UP000030960"/>
    </source>
</evidence>
<protein>
    <submittedName>
        <fullName evidence="1">Uncharacterized protein</fullName>
    </submittedName>
</protein>
<dbReference type="RefSeq" id="WP_043144992.1">
    <property type="nucleotide sequence ID" value="NZ_JSUQ01000019.1"/>
</dbReference>